<dbReference type="Pfam" id="PF09774">
    <property type="entry name" value="MIX23"/>
    <property type="match status" value="1"/>
</dbReference>
<evidence type="ECO:0000313" key="2">
    <source>
        <dbReference type="EMBL" id="THH20309.1"/>
    </source>
</evidence>
<dbReference type="PANTHER" id="PTHR31905">
    <property type="entry name" value="COILED-COIL DOMAIN-CONTAINING PROTEIN 58"/>
    <property type="match status" value="1"/>
</dbReference>
<gene>
    <name evidence="2" type="ORF">EW146_g1010</name>
</gene>
<comment type="caution">
    <text evidence="2">The sequence shown here is derived from an EMBL/GenBank/DDBJ whole genome shotgun (WGS) entry which is preliminary data.</text>
</comment>
<accession>A0A4S4M586</accession>
<dbReference type="GO" id="GO:0005758">
    <property type="term" value="C:mitochondrial intermembrane space"/>
    <property type="evidence" value="ECO:0007669"/>
    <property type="project" value="InterPro"/>
</dbReference>
<keyword evidence="3" id="KW-1185">Reference proteome</keyword>
<dbReference type="Proteomes" id="UP000310158">
    <property type="component" value="Unassembled WGS sequence"/>
</dbReference>
<dbReference type="OrthoDB" id="5593818at2759"/>
<dbReference type="EMBL" id="SGPL01000024">
    <property type="protein sequence ID" value="THH20309.1"/>
    <property type="molecule type" value="Genomic_DNA"/>
</dbReference>
<dbReference type="InterPro" id="IPR019171">
    <property type="entry name" value="MIX23"/>
</dbReference>
<dbReference type="AlphaFoldDB" id="A0A4S4M586"/>
<comment type="similarity">
    <text evidence="1">Belongs to the MIX23 family.</text>
</comment>
<sequence length="219" mass="24996">MPSSPKSPPLGSLALQAPSLTPQIVHVSPSTCHDLSLFKGMPTIIFWPNHACSASDDDDPRSRRHDPTELMKEYRKLDDAITMRLNRTTAQFRDRDRLGMGGKGSVQDQACAYLWKELVENWKRRTDVIEYCVGVVDQSMEQKRQALGESAGDPTAQRKIQGALFADEVKRNQVRNELSVEKIVRQRSFDAFSSRCRYFEPPLSDIDARKWWDAAQSRR</sequence>
<name>A0A4S4M586_9AGAM</name>
<evidence type="ECO:0000313" key="3">
    <source>
        <dbReference type="Proteomes" id="UP000310158"/>
    </source>
</evidence>
<protein>
    <submittedName>
        <fullName evidence="2">Uncharacterized protein</fullName>
    </submittedName>
</protein>
<proteinExistence type="inferred from homology"/>
<dbReference type="PANTHER" id="PTHR31905:SF2">
    <property type="entry name" value="PROTEIN MIX23"/>
    <property type="match status" value="1"/>
</dbReference>
<reference evidence="2 3" key="1">
    <citation type="submission" date="2019-02" db="EMBL/GenBank/DDBJ databases">
        <title>Genome sequencing of the rare red list fungi Bondarzewia mesenterica.</title>
        <authorList>
            <person name="Buettner E."/>
            <person name="Kellner H."/>
        </authorList>
    </citation>
    <scope>NUCLEOTIDE SEQUENCE [LARGE SCALE GENOMIC DNA]</scope>
    <source>
        <strain evidence="2 3">DSM 108281</strain>
    </source>
</reference>
<organism evidence="2 3">
    <name type="scientific">Bondarzewia mesenterica</name>
    <dbReference type="NCBI Taxonomy" id="1095465"/>
    <lineage>
        <taxon>Eukaryota</taxon>
        <taxon>Fungi</taxon>
        <taxon>Dikarya</taxon>
        <taxon>Basidiomycota</taxon>
        <taxon>Agaricomycotina</taxon>
        <taxon>Agaricomycetes</taxon>
        <taxon>Russulales</taxon>
        <taxon>Bondarzewiaceae</taxon>
        <taxon>Bondarzewia</taxon>
    </lineage>
</organism>
<evidence type="ECO:0000256" key="1">
    <source>
        <dbReference type="ARBA" id="ARBA00024204"/>
    </source>
</evidence>